<accession>A0AA35VE37</accession>
<dbReference type="AlphaFoldDB" id="A0AA35VE37"/>
<evidence type="ECO:0000313" key="2">
    <source>
        <dbReference type="EMBL" id="CAI9269990.1"/>
    </source>
</evidence>
<keyword evidence="3" id="KW-1185">Reference proteome</keyword>
<protein>
    <submittedName>
        <fullName evidence="2">Uncharacterized protein</fullName>
    </submittedName>
</protein>
<proteinExistence type="predicted"/>
<evidence type="ECO:0000256" key="1">
    <source>
        <dbReference type="SAM" id="MobiDB-lite"/>
    </source>
</evidence>
<gene>
    <name evidence="2" type="ORF">LSALG_LOCUS10332</name>
</gene>
<dbReference type="Proteomes" id="UP001177003">
    <property type="component" value="Chromosome 1"/>
</dbReference>
<sequence length="221" mass="24539">MGGSFLVSPRKDTSIKSTFEETSNPDVNANVSNSDVNISSIAQQTTRIPEMTKVIPPRGLNTESNFEELKKIVVPLTQPSSLPLTSVTPISSIVVSTTFVGVMQEPIATLFSSESTEPEKTIIETNVDDDDVIVAFAKLQFNPKEKDIRNELIMLGKQFKILNSKMNSVLQLLANTGGKNYVSRVEFEYLLKAQESRLQSVIKDVAKKHENKMANQSRNFE</sequence>
<organism evidence="2 3">
    <name type="scientific">Lactuca saligna</name>
    <name type="common">Willowleaf lettuce</name>
    <dbReference type="NCBI Taxonomy" id="75948"/>
    <lineage>
        <taxon>Eukaryota</taxon>
        <taxon>Viridiplantae</taxon>
        <taxon>Streptophyta</taxon>
        <taxon>Embryophyta</taxon>
        <taxon>Tracheophyta</taxon>
        <taxon>Spermatophyta</taxon>
        <taxon>Magnoliopsida</taxon>
        <taxon>eudicotyledons</taxon>
        <taxon>Gunneridae</taxon>
        <taxon>Pentapetalae</taxon>
        <taxon>asterids</taxon>
        <taxon>campanulids</taxon>
        <taxon>Asterales</taxon>
        <taxon>Asteraceae</taxon>
        <taxon>Cichorioideae</taxon>
        <taxon>Cichorieae</taxon>
        <taxon>Lactucinae</taxon>
        <taxon>Lactuca</taxon>
    </lineage>
</organism>
<feature type="region of interest" description="Disordered" evidence="1">
    <location>
        <begin position="1"/>
        <end position="22"/>
    </location>
</feature>
<evidence type="ECO:0000313" key="3">
    <source>
        <dbReference type="Proteomes" id="UP001177003"/>
    </source>
</evidence>
<name>A0AA35VE37_LACSI</name>
<dbReference type="EMBL" id="OX465077">
    <property type="protein sequence ID" value="CAI9269990.1"/>
    <property type="molecule type" value="Genomic_DNA"/>
</dbReference>
<reference evidence="2" key="1">
    <citation type="submission" date="2023-04" db="EMBL/GenBank/DDBJ databases">
        <authorList>
            <person name="Vijverberg K."/>
            <person name="Xiong W."/>
            <person name="Schranz E."/>
        </authorList>
    </citation>
    <scope>NUCLEOTIDE SEQUENCE</scope>
</reference>